<evidence type="ECO:0000256" key="3">
    <source>
        <dbReference type="SAM" id="MobiDB-lite"/>
    </source>
</evidence>
<dbReference type="PANTHER" id="PTHR31655:SF7">
    <property type="entry name" value="PROTEIN FAM78A"/>
    <property type="match status" value="1"/>
</dbReference>
<dbReference type="SUPFAM" id="SSF56436">
    <property type="entry name" value="C-type lectin-like"/>
    <property type="match status" value="1"/>
</dbReference>
<accession>A0ABD0LDH9</accession>
<dbReference type="InterPro" id="IPR001304">
    <property type="entry name" value="C-type_lectin-like"/>
</dbReference>
<dbReference type="InterPro" id="IPR029638">
    <property type="entry name" value="FAM78"/>
</dbReference>
<comment type="caution">
    <text evidence="5">The sequence shown here is derived from an EMBL/GenBank/DDBJ whole genome shotgun (WGS) entry which is preliminary data.</text>
</comment>
<evidence type="ECO:0000313" key="6">
    <source>
        <dbReference type="Proteomes" id="UP001519460"/>
    </source>
</evidence>
<feature type="region of interest" description="Disordered" evidence="3">
    <location>
        <begin position="500"/>
        <end position="542"/>
    </location>
</feature>
<dbReference type="InterPro" id="IPR016186">
    <property type="entry name" value="C-type_lectin-like/link_sf"/>
</dbReference>
<evidence type="ECO:0000256" key="2">
    <source>
        <dbReference type="PROSITE-ProRule" id="PRU00124"/>
    </source>
</evidence>
<dbReference type="CDD" id="cd00037">
    <property type="entry name" value="CLECT"/>
    <property type="match status" value="1"/>
</dbReference>
<dbReference type="PRINTS" id="PR00261">
    <property type="entry name" value="LDLRECEPTOR"/>
</dbReference>
<evidence type="ECO:0000313" key="5">
    <source>
        <dbReference type="EMBL" id="KAK7497049.1"/>
    </source>
</evidence>
<dbReference type="Proteomes" id="UP001519460">
    <property type="component" value="Unassembled WGS sequence"/>
</dbReference>
<dbReference type="Gene3D" id="3.10.100.10">
    <property type="entry name" value="Mannose-Binding Protein A, subunit A"/>
    <property type="match status" value="1"/>
</dbReference>
<dbReference type="PANTHER" id="PTHR31655">
    <property type="entry name" value="PROTEIN FAM78A"/>
    <property type="match status" value="1"/>
</dbReference>
<comment type="caution">
    <text evidence="2">Lacks conserved residue(s) required for the propagation of feature annotation.</text>
</comment>
<evidence type="ECO:0000259" key="4">
    <source>
        <dbReference type="PROSITE" id="PS50041"/>
    </source>
</evidence>
<dbReference type="Gene3D" id="4.10.400.10">
    <property type="entry name" value="Low-density Lipoprotein Receptor"/>
    <property type="match status" value="2"/>
</dbReference>
<gene>
    <name evidence="5" type="ORF">BaRGS_00011785</name>
</gene>
<keyword evidence="1 2" id="KW-1015">Disulfide bond</keyword>
<feature type="non-terminal residue" evidence="5">
    <location>
        <position position="1177"/>
    </location>
</feature>
<organism evidence="5 6">
    <name type="scientific">Batillaria attramentaria</name>
    <dbReference type="NCBI Taxonomy" id="370345"/>
    <lineage>
        <taxon>Eukaryota</taxon>
        <taxon>Metazoa</taxon>
        <taxon>Spiralia</taxon>
        <taxon>Lophotrochozoa</taxon>
        <taxon>Mollusca</taxon>
        <taxon>Gastropoda</taxon>
        <taxon>Caenogastropoda</taxon>
        <taxon>Sorbeoconcha</taxon>
        <taxon>Cerithioidea</taxon>
        <taxon>Batillariidae</taxon>
        <taxon>Batillaria</taxon>
    </lineage>
</organism>
<dbReference type="InterPro" id="IPR036055">
    <property type="entry name" value="LDL_receptor-like_sf"/>
</dbReference>
<reference evidence="5 6" key="1">
    <citation type="journal article" date="2023" name="Sci. Data">
        <title>Genome assembly of the Korean intertidal mud-creeper Batillaria attramentaria.</title>
        <authorList>
            <person name="Patra A.K."/>
            <person name="Ho P.T."/>
            <person name="Jun S."/>
            <person name="Lee S.J."/>
            <person name="Kim Y."/>
            <person name="Won Y.J."/>
        </authorList>
    </citation>
    <scope>NUCLEOTIDE SEQUENCE [LARGE SCALE GENOMIC DNA]</scope>
    <source>
        <strain evidence="5">Wonlab-2016</strain>
    </source>
</reference>
<feature type="compositionally biased region" description="Polar residues" evidence="3">
    <location>
        <begin position="501"/>
        <end position="533"/>
    </location>
</feature>
<dbReference type="SMART" id="SM00034">
    <property type="entry name" value="CLECT"/>
    <property type="match status" value="1"/>
</dbReference>
<feature type="disulfide bond" evidence="2">
    <location>
        <begin position="1129"/>
        <end position="1147"/>
    </location>
</feature>
<dbReference type="SUPFAM" id="SSF57424">
    <property type="entry name" value="LDL receptor-like module"/>
    <property type="match status" value="2"/>
</dbReference>
<dbReference type="PROSITE" id="PS50041">
    <property type="entry name" value="C_TYPE_LECTIN_2"/>
    <property type="match status" value="1"/>
</dbReference>
<dbReference type="CDD" id="cd00112">
    <property type="entry name" value="LDLa"/>
    <property type="match status" value="2"/>
</dbReference>
<proteinExistence type="predicted"/>
<sequence>MDHSVPSTEETGRTSSLLWRSALNRENNNSNETICVGPGERDGPLIRVLRIEAKIDNEPTHIDETSPAVLKYRTPNFRASATVEISPGVHKLGSMISDCDGRHYPWYGSRNETVIFKGPCDRYQTATVFMNDNFHPHVTWRNPANRHQLEPNLTHIVRDQSFYVWLVAWNMVTMKSFVLQTISWRMQLEIEVEPTNPLGQRARLVSNPVPTQPSLLDYNVPIPRCALTPPCANSAQMLVWHPRRGRPVCVIPPVWKTEAHRLKRDSKLHRQHASCIPLKLRHRQQLATKLLLNFKLRNSCAHTDCPVRASIFQSTSEDTRRASNSSECQCLLSSMSIAMWTCAVCAIGTSNSKRTLEQHKASVLLVCPRHRVLQSIGTSAFDKLNHNTLKYYSQKSTSDGMGAVMLVLATVADSSSSPGDLKPNQSAITNDLPTGITQHIWTDSIQFKGPSELQELDLHSDAKPFTNRVSKHFGPELTGVNLSIAAASYFFVSDHHETAAEPSQSTATPGLGTKATTASSPEKATALPHSTTPRSDKKRDVPFTETEPGLWRLNFSVCSNWASPWFKWFHDGDTVETLFELHPDDERSYDCNLAPKVGWTEYITVVVEEFQVLGNAGKCIADFAWLAYDDHNRQVGRTYPCEESFVIAADPREARDYDEMFIHLKMAVNDRAHPHKTNETVAIFWKFSFYYTDYPGYKLVDHVQATTSQHAGHITNFLFNGKRHYSTFTNAFFSLRIRALEVLMISFLHFDIDCTQGKLQFHKRTSENRLDSYNVEVGFLLFPYLLDAGLRYLFVRNDTRCGTEPIPPKLYNVSIGIRFYSGAGKTASGFKLQYSIHNATEAPQSLGANLYNCSVPYYPSFQQHLQCNLVVQCQGGEDEIDCPYTTADCGLGLIDAGDKCYKYIEERREITWYDAFDKCMEQNARLVSPQTPTEWKAFQEVLLFGMNSSALYVGLQTSESSLGLMYREVWQWADRTMAYFNRALIQSQLPKPACAFLPPVYREIFSTTICGLPMRMGFVLCEFEKHVVANLQYKPSEMNDSSEWEEIFVRCPNGHIVPDFLSCDVASDCSAESYLASCWTPAAGNIHMFVCDASLQTLPYTLVCDHREDCPGGSDEGFCVYQACPQRQCRNGQCVTFDQWCDNMAHCVDGSDEECPVPLQARDPSVPPPAVVTFDGF</sequence>
<dbReference type="PROSITE" id="PS50068">
    <property type="entry name" value="LDLRA_2"/>
    <property type="match status" value="1"/>
</dbReference>
<dbReference type="AlphaFoldDB" id="A0ABD0LDH9"/>
<protein>
    <recommendedName>
        <fullName evidence="4">C-type lectin domain-containing protein</fullName>
    </recommendedName>
</protein>
<dbReference type="EMBL" id="JACVVK020000062">
    <property type="protein sequence ID" value="KAK7497049.1"/>
    <property type="molecule type" value="Genomic_DNA"/>
</dbReference>
<dbReference type="InterPro" id="IPR002172">
    <property type="entry name" value="LDrepeatLR_classA_rpt"/>
</dbReference>
<dbReference type="InterPro" id="IPR016187">
    <property type="entry name" value="CTDL_fold"/>
</dbReference>
<evidence type="ECO:0000256" key="1">
    <source>
        <dbReference type="ARBA" id="ARBA00023157"/>
    </source>
</evidence>
<name>A0ABD0LDH9_9CAEN</name>
<dbReference type="SMART" id="SM00192">
    <property type="entry name" value="LDLa"/>
    <property type="match status" value="2"/>
</dbReference>
<keyword evidence="6" id="KW-1185">Reference proteome</keyword>
<feature type="domain" description="C-type lectin" evidence="4">
    <location>
        <begin position="896"/>
        <end position="1010"/>
    </location>
</feature>